<feature type="region of interest" description="Disordered" evidence="1">
    <location>
        <begin position="1"/>
        <end position="59"/>
    </location>
</feature>
<keyword evidence="3" id="KW-1185">Reference proteome</keyword>
<dbReference type="AlphaFoldDB" id="A0A5B7CZJ1"/>
<accession>A0A5B7CZJ1</accession>
<evidence type="ECO:0000313" key="2">
    <source>
        <dbReference type="EMBL" id="MPC14698.1"/>
    </source>
</evidence>
<dbReference type="EMBL" id="VSRR010000372">
    <property type="protein sequence ID" value="MPC14698.1"/>
    <property type="molecule type" value="Genomic_DNA"/>
</dbReference>
<feature type="compositionally biased region" description="Gly residues" evidence="1">
    <location>
        <begin position="24"/>
        <end position="39"/>
    </location>
</feature>
<name>A0A5B7CZJ1_PORTR</name>
<sequence>MMAAQALVGQCAGDNGGGDEECRGGGGRVLTTVGTGGPHAGRHPPITPSPPTPPHPRTGPCCFINTHPPPAESKGALVIGYTDRRVCSRNEGNPAAFQPDKQTLPGTSLWWRETAEAFYAKEAVGTLLGLLTIEPGILVGHCS</sequence>
<feature type="compositionally biased region" description="Pro residues" evidence="1">
    <location>
        <begin position="45"/>
        <end position="57"/>
    </location>
</feature>
<evidence type="ECO:0000256" key="1">
    <source>
        <dbReference type="SAM" id="MobiDB-lite"/>
    </source>
</evidence>
<proteinExistence type="predicted"/>
<organism evidence="2 3">
    <name type="scientific">Portunus trituberculatus</name>
    <name type="common">Swimming crab</name>
    <name type="synonym">Neptunus trituberculatus</name>
    <dbReference type="NCBI Taxonomy" id="210409"/>
    <lineage>
        <taxon>Eukaryota</taxon>
        <taxon>Metazoa</taxon>
        <taxon>Ecdysozoa</taxon>
        <taxon>Arthropoda</taxon>
        <taxon>Crustacea</taxon>
        <taxon>Multicrustacea</taxon>
        <taxon>Malacostraca</taxon>
        <taxon>Eumalacostraca</taxon>
        <taxon>Eucarida</taxon>
        <taxon>Decapoda</taxon>
        <taxon>Pleocyemata</taxon>
        <taxon>Brachyura</taxon>
        <taxon>Eubrachyura</taxon>
        <taxon>Portunoidea</taxon>
        <taxon>Portunidae</taxon>
        <taxon>Portuninae</taxon>
        <taxon>Portunus</taxon>
    </lineage>
</organism>
<comment type="caution">
    <text evidence="2">The sequence shown here is derived from an EMBL/GenBank/DDBJ whole genome shotgun (WGS) entry which is preliminary data.</text>
</comment>
<dbReference type="Proteomes" id="UP000324222">
    <property type="component" value="Unassembled WGS sequence"/>
</dbReference>
<gene>
    <name evidence="2" type="ORF">E2C01_007469</name>
</gene>
<reference evidence="2 3" key="1">
    <citation type="submission" date="2019-05" db="EMBL/GenBank/DDBJ databases">
        <title>Another draft genome of Portunus trituberculatus and its Hox gene families provides insights of decapod evolution.</title>
        <authorList>
            <person name="Jeong J.-H."/>
            <person name="Song I."/>
            <person name="Kim S."/>
            <person name="Choi T."/>
            <person name="Kim D."/>
            <person name="Ryu S."/>
            <person name="Kim W."/>
        </authorList>
    </citation>
    <scope>NUCLEOTIDE SEQUENCE [LARGE SCALE GENOMIC DNA]</scope>
    <source>
        <tissue evidence="2">Muscle</tissue>
    </source>
</reference>
<protein>
    <submittedName>
        <fullName evidence="2">Uncharacterized protein</fullName>
    </submittedName>
</protein>
<evidence type="ECO:0000313" key="3">
    <source>
        <dbReference type="Proteomes" id="UP000324222"/>
    </source>
</evidence>